<sequence>LMVVEMTGSEALLVPAMVAIFIGYYVTGHHHLYEEQVENRLASPSHTTEYFAEFLRHMPVSRALDPEVETISTTATVEAAGFALSHSSIPALAVLRDGRLVGEVRLVDILGVPPRLRPTQTVGSITRETFPTVTLESNLLEAVGLMDAEGVEAVLVVTPTQPPQLAGAVTRDRVVKFQRSPGATNGG</sequence>
<evidence type="ECO:0000313" key="2">
    <source>
        <dbReference type="EMBL" id="EQD49495.1"/>
    </source>
</evidence>
<dbReference type="EMBL" id="AUZY01007557">
    <property type="protein sequence ID" value="EQD49495.1"/>
    <property type="molecule type" value="Genomic_DNA"/>
</dbReference>
<accession>T1B585</accession>
<protein>
    <submittedName>
        <fullName evidence="2">Cl-channel voltage-gated family protein</fullName>
    </submittedName>
</protein>
<dbReference type="InterPro" id="IPR000644">
    <property type="entry name" value="CBS_dom"/>
</dbReference>
<comment type="caution">
    <text evidence="2">The sequence shown here is derived from an EMBL/GenBank/DDBJ whole genome shotgun (WGS) entry which is preliminary data.</text>
</comment>
<reference evidence="2" key="1">
    <citation type="submission" date="2013-08" db="EMBL/GenBank/DDBJ databases">
        <authorList>
            <person name="Mendez C."/>
            <person name="Richter M."/>
            <person name="Ferrer M."/>
            <person name="Sanchez J."/>
        </authorList>
    </citation>
    <scope>NUCLEOTIDE SEQUENCE</scope>
</reference>
<dbReference type="InterPro" id="IPR046342">
    <property type="entry name" value="CBS_dom_sf"/>
</dbReference>
<feature type="domain" description="CBS" evidence="1">
    <location>
        <begin position="125"/>
        <end position="184"/>
    </location>
</feature>
<dbReference type="SUPFAM" id="SSF54631">
    <property type="entry name" value="CBS-domain pair"/>
    <property type="match status" value="1"/>
</dbReference>
<dbReference type="InterPro" id="IPR014743">
    <property type="entry name" value="Cl-channel_core"/>
</dbReference>
<dbReference type="SMART" id="SM00116">
    <property type="entry name" value="CBS"/>
    <property type="match status" value="2"/>
</dbReference>
<dbReference type="Pfam" id="PF00571">
    <property type="entry name" value="CBS"/>
    <property type="match status" value="2"/>
</dbReference>
<proteinExistence type="predicted"/>
<dbReference type="PROSITE" id="PS51371">
    <property type="entry name" value="CBS"/>
    <property type="match status" value="1"/>
</dbReference>
<dbReference type="AlphaFoldDB" id="T1B585"/>
<name>T1B585_9ZZZZ</name>
<dbReference type="SUPFAM" id="SSF81340">
    <property type="entry name" value="Clc chloride channel"/>
    <property type="match status" value="1"/>
</dbReference>
<organism evidence="2">
    <name type="scientific">mine drainage metagenome</name>
    <dbReference type="NCBI Taxonomy" id="410659"/>
    <lineage>
        <taxon>unclassified sequences</taxon>
        <taxon>metagenomes</taxon>
        <taxon>ecological metagenomes</taxon>
    </lineage>
</organism>
<dbReference type="Gene3D" id="3.10.580.10">
    <property type="entry name" value="CBS-domain"/>
    <property type="match status" value="1"/>
</dbReference>
<reference evidence="2" key="2">
    <citation type="journal article" date="2014" name="ISME J.">
        <title>Microbial stratification in low pH oxic and suboxic macroscopic growths along an acid mine drainage.</title>
        <authorList>
            <person name="Mendez-Garcia C."/>
            <person name="Mesa V."/>
            <person name="Sprenger R.R."/>
            <person name="Richter M."/>
            <person name="Diez M.S."/>
            <person name="Solano J."/>
            <person name="Bargiela R."/>
            <person name="Golyshina O.V."/>
            <person name="Manteca A."/>
            <person name="Ramos J.L."/>
            <person name="Gallego J.R."/>
            <person name="Llorente I."/>
            <person name="Martins Dos Santos V.A."/>
            <person name="Jensen O.N."/>
            <person name="Pelaez A.I."/>
            <person name="Sanchez J."/>
            <person name="Ferrer M."/>
        </authorList>
    </citation>
    <scope>NUCLEOTIDE SEQUENCE</scope>
</reference>
<gene>
    <name evidence="2" type="ORF">B1B_11606</name>
</gene>
<evidence type="ECO:0000259" key="1">
    <source>
        <dbReference type="PROSITE" id="PS51371"/>
    </source>
</evidence>
<feature type="non-terminal residue" evidence="2">
    <location>
        <position position="1"/>
    </location>
</feature>